<dbReference type="STRING" id="4232.A0A251UJ85"/>
<evidence type="ECO:0000313" key="1">
    <source>
        <dbReference type="EMBL" id="KAF5802964.1"/>
    </source>
</evidence>
<evidence type="ECO:0000313" key="2">
    <source>
        <dbReference type="EMBL" id="OTG23398.1"/>
    </source>
</evidence>
<name>A0A251UJ85_HELAN</name>
<organism evidence="2 3">
    <name type="scientific">Helianthus annuus</name>
    <name type="common">Common sunflower</name>
    <dbReference type="NCBI Taxonomy" id="4232"/>
    <lineage>
        <taxon>Eukaryota</taxon>
        <taxon>Viridiplantae</taxon>
        <taxon>Streptophyta</taxon>
        <taxon>Embryophyta</taxon>
        <taxon>Tracheophyta</taxon>
        <taxon>Spermatophyta</taxon>
        <taxon>Magnoliopsida</taxon>
        <taxon>eudicotyledons</taxon>
        <taxon>Gunneridae</taxon>
        <taxon>Pentapetalae</taxon>
        <taxon>asterids</taxon>
        <taxon>campanulids</taxon>
        <taxon>Asterales</taxon>
        <taxon>Asteraceae</taxon>
        <taxon>Asteroideae</taxon>
        <taxon>Heliantheae alliance</taxon>
        <taxon>Heliantheae</taxon>
        <taxon>Helianthus</taxon>
    </lineage>
</organism>
<gene>
    <name evidence="2" type="ORF">HannXRQ_Chr06g0182061</name>
    <name evidence="1" type="ORF">HanXRQr2_Chr06g0265751</name>
</gene>
<dbReference type="Proteomes" id="UP000215914">
    <property type="component" value="Chromosome 6"/>
</dbReference>
<accession>A0A251UJ85</accession>
<dbReference type="GO" id="GO:0008964">
    <property type="term" value="F:phosphoenolpyruvate carboxylase activity"/>
    <property type="evidence" value="ECO:0007669"/>
    <property type="project" value="UniProtKB-EC"/>
</dbReference>
<dbReference type="Gramene" id="mRNA:HanXRQr2_Chr06g0265751">
    <property type="protein sequence ID" value="mRNA:HanXRQr2_Chr06g0265751"/>
    <property type="gene ID" value="HanXRQr2_Chr06g0265751"/>
</dbReference>
<reference evidence="2" key="2">
    <citation type="submission" date="2017-02" db="EMBL/GenBank/DDBJ databases">
        <title>Sunflower complete genome.</title>
        <authorList>
            <person name="Langlade N."/>
            <person name="Munos S."/>
        </authorList>
    </citation>
    <scope>NUCLEOTIDE SEQUENCE [LARGE SCALE GENOMIC DNA]</scope>
    <source>
        <tissue evidence="2">Leaves</tissue>
    </source>
</reference>
<sequence>MATRNLEKLVWIDAQLRLVVPGKVSEDAKLIEYDAFLFDKFSGFRWGRSYGSDDYDGR</sequence>
<reference evidence="1" key="3">
    <citation type="submission" date="2020-06" db="EMBL/GenBank/DDBJ databases">
        <title>Helianthus annuus Genome sequencing and assembly Release 2.</title>
        <authorList>
            <person name="Gouzy J."/>
            <person name="Langlade N."/>
            <person name="Munos S."/>
        </authorList>
    </citation>
    <scope>NUCLEOTIDE SEQUENCE</scope>
    <source>
        <tissue evidence="1">Leaves</tissue>
    </source>
</reference>
<dbReference type="AlphaFoldDB" id="A0A251UJ85"/>
<reference evidence="1 3" key="1">
    <citation type="journal article" date="2017" name="Nature">
        <title>The sunflower genome provides insights into oil metabolism, flowering and Asterid evolution.</title>
        <authorList>
            <person name="Badouin H."/>
            <person name="Gouzy J."/>
            <person name="Grassa C.J."/>
            <person name="Murat F."/>
            <person name="Staton S.E."/>
            <person name="Cottret L."/>
            <person name="Lelandais-Briere C."/>
            <person name="Owens G.L."/>
            <person name="Carrere S."/>
            <person name="Mayjonade B."/>
            <person name="Legrand L."/>
            <person name="Gill N."/>
            <person name="Kane N.C."/>
            <person name="Bowers J.E."/>
            <person name="Hubner S."/>
            <person name="Bellec A."/>
            <person name="Berard A."/>
            <person name="Berges H."/>
            <person name="Blanchet N."/>
            <person name="Boniface M.C."/>
            <person name="Brunel D."/>
            <person name="Catrice O."/>
            <person name="Chaidir N."/>
            <person name="Claudel C."/>
            <person name="Donnadieu C."/>
            <person name="Faraut T."/>
            <person name="Fievet G."/>
            <person name="Helmstetter N."/>
            <person name="King M."/>
            <person name="Knapp S.J."/>
            <person name="Lai Z."/>
            <person name="Le Paslier M.C."/>
            <person name="Lippi Y."/>
            <person name="Lorenzon L."/>
            <person name="Mandel J.R."/>
            <person name="Marage G."/>
            <person name="Marchand G."/>
            <person name="Marquand E."/>
            <person name="Bret-Mestries E."/>
            <person name="Morien E."/>
            <person name="Nambeesan S."/>
            <person name="Nguyen T."/>
            <person name="Pegot-Espagnet P."/>
            <person name="Pouilly N."/>
            <person name="Raftis F."/>
            <person name="Sallet E."/>
            <person name="Schiex T."/>
            <person name="Thomas J."/>
            <person name="Vandecasteele C."/>
            <person name="Vares D."/>
            <person name="Vear F."/>
            <person name="Vautrin S."/>
            <person name="Crespi M."/>
            <person name="Mangin B."/>
            <person name="Burke J.M."/>
            <person name="Salse J."/>
            <person name="Munos S."/>
            <person name="Vincourt P."/>
            <person name="Rieseberg L.H."/>
            <person name="Langlade N.B."/>
        </authorList>
    </citation>
    <scope>NUCLEOTIDE SEQUENCE [LARGE SCALE GENOMIC DNA]</scope>
    <source>
        <strain evidence="3">cv. SF193</strain>
        <tissue evidence="1">Leaves</tissue>
    </source>
</reference>
<protein>
    <submittedName>
        <fullName evidence="1">Phosphoenolpyruvate carboxylase</fullName>
        <ecNumber evidence="1">4.1.1.31</ecNumber>
    </submittedName>
</protein>
<dbReference type="EMBL" id="CM007895">
    <property type="protein sequence ID" value="OTG23398.1"/>
    <property type="molecule type" value="Genomic_DNA"/>
</dbReference>
<dbReference type="EC" id="4.1.1.31" evidence="1"/>
<proteinExistence type="predicted"/>
<dbReference type="InParanoid" id="A0A251UJ85"/>
<dbReference type="EMBL" id="MNCJ02000321">
    <property type="protein sequence ID" value="KAF5802964.1"/>
    <property type="molecule type" value="Genomic_DNA"/>
</dbReference>
<evidence type="ECO:0000313" key="3">
    <source>
        <dbReference type="Proteomes" id="UP000215914"/>
    </source>
</evidence>
<keyword evidence="1" id="KW-0456">Lyase</keyword>
<keyword evidence="3" id="KW-1185">Reference proteome</keyword>